<reference evidence="2" key="1">
    <citation type="submission" date="2022-11" db="UniProtKB">
        <authorList>
            <consortium name="WormBaseParasite"/>
        </authorList>
    </citation>
    <scope>IDENTIFICATION</scope>
</reference>
<evidence type="ECO:0000313" key="2">
    <source>
        <dbReference type="WBParaSite" id="PgB19_g038_t06"/>
    </source>
</evidence>
<dbReference type="AlphaFoldDB" id="A0A914ZVM3"/>
<dbReference type="Proteomes" id="UP000887569">
    <property type="component" value="Unplaced"/>
</dbReference>
<sequence>LALLRVQRQSHSSGISSFSHIQPPMLSFSIRFMGTMIGSRTVSLFEVS</sequence>
<name>A0A914ZVM3_PARUN</name>
<proteinExistence type="predicted"/>
<evidence type="ECO:0000313" key="1">
    <source>
        <dbReference type="Proteomes" id="UP000887569"/>
    </source>
</evidence>
<dbReference type="WBParaSite" id="PgB19_g038_t06">
    <property type="protein sequence ID" value="PgB19_g038_t06"/>
    <property type="gene ID" value="PgB19_g038"/>
</dbReference>
<organism evidence="1 2">
    <name type="scientific">Parascaris univalens</name>
    <name type="common">Nematode worm</name>
    <dbReference type="NCBI Taxonomy" id="6257"/>
    <lineage>
        <taxon>Eukaryota</taxon>
        <taxon>Metazoa</taxon>
        <taxon>Ecdysozoa</taxon>
        <taxon>Nematoda</taxon>
        <taxon>Chromadorea</taxon>
        <taxon>Rhabditida</taxon>
        <taxon>Spirurina</taxon>
        <taxon>Ascaridomorpha</taxon>
        <taxon>Ascaridoidea</taxon>
        <taxon>Ascarididae</taxon>
        <taxon>Parascaris</taxon>
    </lineage>
</organism>
<keyword evidence="1" id="KW-1185">Reference proteome</keyword>
<accession>A0A914ZVM3</accession>
<protein>
    <submittedName>
        <fullName evidence="2">Lysosomal-trafficking regulator</fullName>
    </submittedName>
</protein>